<comment type="caution">
    <text evidence="2">The sequence shown here is derived from an EMBL/GenBank/DDBJ whole genome shotgun (WGS) entry which is preliminary data.</text>
</comment>
<evidence type="ECO:0008006" key="4">
    <source>
        <dbReference type="Google" id="ProtNLM"/>
    </source>
</evidence>
<dbReference type="Gene3D" id="1.20.120.490">
    <property type="entry name" value="Hypothetical protein TM1646-like domain"/>
    <property type="match status" value="1"/>
</dbReference>
<dbReference type="AlphaFoldDB" id="A0A3N5C4C8"/>
<proteinExistence type="predicted"/>
<accession>A0A3N5C4C8</accession>
<evidence type="ECO:0000256" key="1">
    <source>
        <dbReference type="SAM" id="MobiDB-lite"/>
    </source>
</evidence>
<protein>
    <recommendedName>
        <fullName evidence="4">DUF327 family protein</fullName>
    </recommendedName>
</protein>
<dbReference type="SUPFAM" id="SSF158397">
    <property type="entry name" value="TM1646-like"/>
    <property type="match status" value="1"/>
</dbReference>
<name>A0A3N5C4C8_9BACI</name>
<dbReference type="Proteomes" id="UP000276443">
    <property type="component" value="Unassembled WGS sequence"/>
</dbReference>
<dbReference type="InterPro" id="IPR005585">
    <property type="entry name" value="DUF327"/>
</dbReference>
<keyword evidence="3" id="KW-1185">Reference proteome</keyword>
<evidence type="ECO:0000313" key="3">
    <source>
        <dbReference type="Proteomes" id="UP000276443"/>
    </source>
</evidence>
<organism evidence="2 3">
    <name type="scientific">Aquisalibacillus elongatus</name>
    <dbReference type="NCBI Taxonomy" id="485577"/>
    <lineage>
        <taxon>Bacteria</taxon>
        <taxon>Bacillati</taxon>
        <taxon>Bacillota</taxon>
        <taxon>Bacilli</taxon>
        <taxon>Bacillales</taxon>
        <taxon>Bacillaceae</taxon>
        <taxon>Aquisalibacillus</taxon>
    </lineage>
</organism>
<dbReference type="RefSeq" id="WP_124222909.1">
    <property type="nucleotide sequence ID" value="NZ_RKRF01000011.1"/>
</dbReference>
<feature type="region of interest" description="Disordered" evidence="1">
    <location>
        <begin position="1"/>
        <end position="27"/>
    </location>
</feature>
<dbReference type="InterPro" id="IPR024042">
    <property type="entry name" value="TM1646-like_dom_sf"/>
</dbReference>
<gene>
    <name evidence="2" type="ORF">EDC24_2451</name>
</gene>
<dbReference type="Pfam" id="PF03885">
    <property type="entry name" value="DUF327"/>
    <property type="match status" value="1"/>
</dbReference>
<sequence length="146" mass="16654">MKISQDLKTQVDPTKTNAQSNNGKANSFQHAVSQEKHKMQEAQLNKLLNNLQLQGEKVARVRSFKDLARYKKMVQQFVDEAVQYGLDLEQSRSWNLNGDHRKHMLVKQVDEKLIQLTDDVLDEQKSSIDVLGVIGEIKGLLLNLKA</sequence>
<reference evidence="2 3" key="1">
    <citation type="submission" date="2018-11" db="EMBL/GenBank/DDBJ databases">
        <title>Genomic Encyclopedia of Type Strains, Phase IV (KMG-IV): sequencing the most valuable type-strain genomes for metagenomic binning, comparative biology and taxonomic classification.</title>
        <authorList>
            <person name="Goeker M."/>
        </authorList>
    </citation>
    <scope>NUCLEOTIDE SEQUENCE [LARGE SCALE GENOMIC DNA]</scope>
    <source>
        <strain evidence="2 3">DSM 18090</strain>
    </source>
</reference>
<dbReference type="OrthoDB" id="1680946at2"/>
<dbReference type="EMBL" id="RKRF01000011">
    <property type="protein sequence ID" value="RPF51181.1"/>
    <property type="molecule type" value="Genomic_DNA"/>
</dbReference>
<evidence type="ECO:0000313" key="2">
    <source>
        <dbReference type="EMBL" id="RPF51181.1"/>
    </source>
</evidence>